<reference evidence="2 3" key="3">
    <citation type="submission" date="2020-02" db="EMBL/GenBank/DDBJ databases">
        <title>Flavobacterium profundi sp. nov., isolated from a deep-sea seamount.</title>
        <authorList>
            <person name="Zhang D.-C."/>
        </authorList>
    </citation>
    <scope>NUCLEOTIDE SEQUENCE [LARGE SCALE GENOMIC DNA]</scope>
    <source>
        <strain evidence="2 3">EC11</strain>
    </source>
</reference>
<keyword evidence="1" id="KW-0472">Membrane</keyword>
<accession>A0ABX0IR95</accession>
<proteinExistence type="predicted"/>
<reference evidence="3" key="1">
    <citation type="submission" date="2019-05" db="EMBL/GenBank/DDBJ databases">
        <title>Flavobacterium profundi sp. nov., isolated from a deep-sea seamount.</title>
        <authorList>
            <person name="Zhang D.-C."/>
        </authorList>
    </citation>
    <scope>NUCLEOTIDE SEQUENCE [LARGE SCALE GENOMIC DNA]</scope>
    <source>
        <strain evidence="3">EC11</strain>
    </source>
</reference>
<feature type="transmembrane region" description="Helical" evidence="1">
    <location>
        <begin position="77"/>
        <end position="94"/>
    </location>
</feature>
<evidence type="ECO:0000256" key="1">
    <source>
        <dbReference type="SAM" id="Phobius"/>
    </source>
</evidence>
<keyword evidence="1" id="KW-0812">Transmembrane</keyword>
<feature type="transmembrane region" description="Helical" evidence="1">
    <location>
        <begin position="52"/>
        <end position="71"/>
    </location>
</feature>
<keyword evidence="3" id="KW-1185">Reference proteome</keyword>
<dbReference type="Proteomes" id="UP000817854">
    <property type="component" value="Unassembled WGS sequence"/>
</dbReference>
<evidence type="ECO:0000313" key="2">
    <source>
        <dbReference type="EMBL" id="NHN25003.1"/>
    </source>
</evidence>
<gene>
    <name evidence="2" type="ORF">FIA58_004860</name>
</gene>
<name>A0ABX0IR95_9FLAO</name>
<comment type="caution">
    <text evidence="2">The sequence shown here is derived from an EMBL/GenBank/DDBJ whole genome shotgun (WGS) entry which is preliminary data.</text>
</comment>
<protein>
    <submittedName>
        <fullName evidence="2">Uncharacterized protein</fullName>
    </submittedName>
</protein>
<evidence type="ECO:0000313" key="3">
    <source>
        <dbReference type="Proteomes" id="UP000817854"/>
    </source>
</evidence>
<organism evidence="2 3">
    <name type="scientific">Flavobacterium jejuense</name>
    <dbReference type="NCBI Taxonomy" id="1544455"/>
    <lineage>
        <taxon>Bacteria</taxon>
        <taxon>Pseudomonadati</taxon>
        <taxon>Bacteroidota</taxon>
        <taxon>Flavobacteriia</taxon>
        <taxon>Flavobacteriales</taxon>
        <taxon>Flavobacteriaceae</taxon>
        <taxon>Flavobacterium</taxon>
    </lineage>
</organism>
<dbReference type="EMBL" id="VEVQ02000002">
    <property type="protein sequence ID" value="NHN25003.1"/>
    <property type="molecule type" value="Genomic_DNA"/>
</dbReference>
<dbReference type="RefSeq" id="WP_140960635.1">
    <property type="nucleotide sequence ID" value="NZ_VEVQ02000002.1"/>
</dbReference>
<sequence length="153" mass="17883">MKHFFKYEKGFVNIDAENLYLTQSGNWSETDSLSEKSKKSKSQNTKKKIKTYSFYAMLLSFSLLLFFNLNNGKNGKMMLPIGIILLFLSAYYYIRAASGSQYKIPFSKITKMEHSFNSLKIHFKNFDDKEDFERLDAIDKKGIQILKDLKLIK</sequence>
<keyword evidence="1" id="KW-1133">Transmembrane helix</keyword>
<reference evidence="2 3" key="2">
    <citation type="submission" date="2019-05" db="EMBL/GenBank/DDBJ databases">
        <authorList>
            <person name="Lianzixin W."/>
        </authorList>
    </citation>
    <scope>NUCLEOTIDE SEQUENCE [LARGE SCALE GENOMIC DNA]</scope>
    <source>
        <strain evidence="2 3">EC11</strain>
    </source>
</reference>